<dbReference type="Gene3D" id="2.70.170.10">
    <property type="entry name" value="Neurotransmitter-gated ion-channel ligand-binding domain"/>
    <property type="match status" value="1"/>
</dbReference>
<name>A0AAF3EYE0_9BILA</name>
<dbReference type="SUPFAM" id="SSF90112">
    <property type="entry name" value="Neurotransmitter-gated ion-channel transmembrane pore"/>
    <property type="match status" value="1"/>
</dbReference>
<dbReference type="InterPro" id="IPR038050">
    <property type="entry name" value="Neuro_actylchol_rec"/>
</dbReference>
<keyword evidence="7" id="KW-0812">Transmembrane</keyword>
<dbReference type="GO" id="GO:0005230">
    <property type="term" value="F:extracellular ligand-gated monoatomic ion channel activity"/>
    <property type="evidence" value="ECO:0007669"/>
    <property type="project" value="InterPro"/>
</dbReference>
<organism evidence="9 10">
    <name type="scientific">Mesorhabditis belari</name>
    <dbReference type="NCBI Taxonomy" id="2138241"/>
    <lineage>
        <taxon>Eukaryota</taxon>
        <taxon>Metazoa</taxon>
        <taxon>Ecdysozoa</taxon>
        <taxon>Nematoda</taxon>
        <taxon>Chromadorea</taxon>
        <taxon>Rhabditida</taxon>
        <taxon>Rhabditina</taxon>
        <taxon>Rhabditomorpha</taxon>
        <taxon>Rhabditoidea</taxon>
        <taxon>Rhabditidae</taxon>
        <taxon>Mesorhabditinae</taxon>
        <taxon>Mesorhabditis</taxon>
    </lineage>
</organism>
<keyword evidence="5" id="KW-0406">Ion transport</keyword>
<feature type="transmembrane region" description="Helical" evidence="7">
    <location>
        <begin position="70"/>
        <end position="91"/>
    </location>
</feature>
<dbReference type="AlphaFoldDB" id="A0AAF3EYE0"/>
<evidence type="ECO:0000256" key="2">
    <source>
        <dbReference type="ARBA" id="ARBA00004236"/>
    </source>
</evidence>
<evidence type="ECO:0000256" key="1">
    <source>
        <dbReference type="ARBA" id="ARBA00004141"/>
    </source>
</evidence>
<evidence type="ECO:0000256" key="4">
    <source>
        <dbReference type="ARBA" id="ARBA00022475"/>
    </source>
</evidence>
<keyword evidence="3" id="KW-0813">Transport</keyword>
<sequence>MAGSDAYDNEQLIVSWNGDNPIEVNKEIRMPDMRLRDIKWRVRNDPYATGVWSCALAEFYVDREILHHVIQSYIPTTLIVIISWFSFWLDVEAVPGRVSLSITTLLTLATQSSAARMALPQASYVKAIDVWMGACMAFVFSAMIEFTVVNYCTRRKQTKKNREARGLTQQIQDLVRDYREKREAEKNQAPNPVYECSLINGDSGSTTVLAKRQIREMNQAPYFFQRNILPSTRRKKLEERINRVEENRKYAQMIDRKSRVYFPLAFIIFNLIYWVYYLYFADDHIDAIE</sequence>
<dbReference type="PRINTS" id="PR00253">
    <property type="entry name" value="GABAARECEPTR"/>
</dbReference>
<reference evidence="10" key="1">
    <citation type="submission" date="2024-02" db="UniProtKB">
        <authorList>
            <consortium name="WormBaseParasite"/>
        </authorList>
    </citation>
    <scope>IDENTIFICATION</scope>
</reference>
<comment type="subcellular location">
    <subcellularLocation>
        <location evidence="2">Cell membrane</location>
    </subcellularLocation>
    <subcellularLocation>
        <location evidence="1">Membrane</location>
        <topology evidence="1">Multi-pass membrane protein</topology>
    </subcellularLocation>
</comment>
<dbReference type="InterPro" id="IPR006029">
    <property type="entry name" value="Neurotrans-gated_channel_TM"/>
</dbReference>
<feature type="transmembrane region" description="Helical" evidence="7">
    <location>
        <begin position="260"/>
        <end position="279"/>
    </location>
</feature>
<dbReference type="InterPro" id="IPR036734">
    <property type="entry name" value="Neur_chan_lig-bd_sf"/>
</dbReference>
<evidence type="ECO:0000256" key="6">
    <source>
        <dbReference type="ARBA" id="ARBA00023303"/>
    </source>
</evidence>
<evidence type="ECO:0000256" key="7">
    <source>
        <dbReference type="SAM" id="Phobius"/>
    </source>
</evidence>
<dbReference type="Pfam" id="PF02932">
    <property type="entry name" value="Neur_chan_memb"/>
    <property type="match status" value="1"/>
</dbReference>
<accession>A0AAF3EYE0</accession>
<evidence type="ECO:0000256" key="5">
    <source>
        <dbReference type="ARBA" id="ARBA00023065"/>
    </source>
</evidence>
<dbReference type="InterPro" id="IPR006201">
    <property type="entry name" value="Neur_channel"/>
</dbReference>
<dbReference type="Proteomes" id="UP000887575">
    <property type="component" value="Unassembled WGS sequence"/>
</dbReference>
<evidence type="ECO:0000313" key="9">
    <source>
        <dbReference type="Proteomes" id="UP000887575"/>
    </source>
</evidence>
<evidence type="ECO:0000313" key="10">
    <source>
        <dbReference type="WBParaSite" id="MBELARI_LOCUS18709"/>
    </source>
</evidence>
<dbReference type="InterPro" id="IPR006028">
    <property type="entry name" value="GABAA/Glycine_rcpt"/>
</dbReference>
<proteinExistence type="predicted"/>
<evidence type="ECO:0000256" key="3">
    <source>
        <dbReference type="ARBA" id="ARBA00022448"/>
    </source>
</evidence>
<keyword evidence="6" id="KW-0407">Ion channel</keyword>
<keyword evidence="7" id="KW-1133">Transmembrane helix</keyword>
<dbReference type="GO" id="GO:0004888">
    <property type="term" value="F:transmembrane signaling receptor activity"/>
    <property type="evidence" value="ECO:0007669"/>
    <property type="project" value="InterPro"/>
</dbReference>
<dbReference type="InterPro" id="IPR036719">
    <property type="entry name" value="Neuro-gated_channel_TM_sf"/>
</dbReference>
<keyword evidence="4" id="KW-1003">Cell membrane</keyword>
<keyword evidence="7" id="KW-0472">Membrane</keyword>
<dbReference type="SUPFAM" id="SSF63712">
    <property type="entry name" value="Nicotinic receptor ligand binding domain-like"/>
    <property type="match status" value="1"/>
</dbReference>
<feature type="transmembrane region" description="Helical" evidence="7">
    <location>
        <begin position="131"/>
        <end position="152"/>
    </location>
</feature>
<protein>
    <recommendedName>
        <fullName evidence="8">Neurotransmitter-gated ion-channel transmembrane domain-containing protein</fullName>
    </recommendedName>
</protein>
<dbReference type="WBParaSite" id="MBELARI_LOCUS18709">
    <property type="protein sequence ID" value="MBELARI_LOCUS18709"/>
    <property type="gene ID" value="MBELARI_LOCUS18709"/>
</dbReference>
<feature type="transmembrane region" description="Helical" evidence="7">
    <location>
        <begin position="98"/>
        <end position="119"/>
    </location>
</feature>
<dbReference type="Gene3D" id="1.20.58.390">
    <property type="entry name" value="Neurotransmitter-gated ion-channel transmembrane domain"/>
    <property type="match status" value="1"/>
</dbReference>
<feature type="domain" description="Neurotransmitter-gated ion-channel transmembrane" evidence="8">
    <location>
        <begin position="73"/>
        <end position="203"/>
    </location>
</feature>
<evidence type="ECO:0000259" key="8">
    <source>
        <dbReference type="Pfam" id="PF02932"/>
    </source>
</evidence>
<dbReference type="GO" id="GO:0005886">
    <property type="term" value="C:plasma membrane"/>
    <property type="evidence" value="ECO:0007669"/>
    <property type="project" value="UniProtKB-SubCell"/>
</dbReference>
<dbReference type="CDD" id="cd19049">
    <property type="entry name" value="LGIC_TM_anion"/>
    <property type="match status" value="1"/>
</dbReference>
<keyword evidence="9" id="KW-1185">Reference proteome</keyword>
<dbReference type="PANTHER" id="PTHR18945">
    <property type="entry name" value="NEUROTRANSMITTER GATED ION CHANNEL"/>
    <property type="match status" value="1"/>
</dbReference>